<reference evidence="10" key="1">
    <citation type="submission" date="2016-11" db="EMBL/GenBank/DDBJ databases">
        <authorList>
            <person name="Varghese N."/>
            <person name="Submissions S."/>
        </authorList>
    </citation>
    <scope>NUCLEOTIDE SEQUENCE [LARGE SCALE GENOMIC DNA]</scope>
    <source>
        <strain evidence="10">CGMCC 1.6496</strain>
    </source>
</reference>
<dbReference type="NCBIfam" id="TIGR00067">
    <property type="entry name" value="glut_race"/>
    <property type="match status" value="1"/>
</dbReference>
<dbReference type="Pfam" id="PF01177">
    <property type="entry name" value="Asp_Glu_race"/>
    <property type="match status" value="1"/>
</dbReference>
<name>A0A1M5MBM1_9BACI</name>
<evidence type="ECO:0000256" key="6">
    <source>
        <dbReference type="ARBA" id="ARBA00023316"/>
    </source>
</evidence>
<gene>
    <name evidence="8" type="primary">murI</name>
    <name evidence="9" type="ORF">SAMN05421807_101443</name>
</gene>
<feature type="binding site" evidence="8">
    <location>
        <begin position="9"/>
        <end position="10"/>
    </location>
    <ligand>
        <name>substrate</name>
    </ligand>
</feature>
<dbReference type="PANTHER" id="PTHR21198:SF2">
    <property type="entry name" value="GLUTAMATE RACEMASE"/>
    <property type="match status" value="1"/>
</dbReference>
<dbReference type="HAMAP" id="MF_00258">
    <property type="entry name" value="Glu_racemase"/>
    <property type="match status" value="1"/>
</dbReference>
<evidence type="ECO:0000256" key="2">
    <source>
        <dbReference type="ARBA" id="ARBA00013090"/>
    </source>
</evidence>
<feature type="binding site" evidence="8">
    <location>
        <begin position="185"/>
        <end position="186"/>
    </location>
    <ligand>
        <name>substrate</name>
    </ligand>
</feature>
<dbReference type="GO" id="GO:0009252">
    <property type="term" value="P:peptidoglycan biosynthetic process"/>
    <property type="evidence" value="ECO:0007669"/>
    <property type="project" value="UniProtKB-UniRule"/>
</dbReference>
<evidence type="ECO:0000256" key="8">
    <source>
        <dbReference type="HAMAP-Rule" id="MF_00258"/>
    </source>
</evidence>
<organism evidence="9 10">
    <name type="scientific">Virgibacillus chiguensis</name>
    <dbReference type="NCBI Taxonomy" id="411959"/>
    <lineage>
        <taxon>Bacteria</taxon>
        <taxon>Bacillati</taxon>
        <taxon>Bacillota</taxon>
        <taxon>Bacilli</taxon>
        <taxon>Bacillales</taxon>
        <taxon>Bacillaceae</taxon>
        <taxon>Virgibacillus</taxon>
    </lineage>
</organism>
<evidence type="ECO:0000256" key="3">
    <source>
        <dbReference type="ARBA" id="ARBA00022960"/>
    </source>
</evidence>
<dbReference type="InterPro" id="IPR004391">
    <property type="entry name" value="Glu_race"/>
</dbReference>
<feature type="binding site" evidence="8">
    <location>
        <begin position="41"/>
        <end position="42"/>
    </location>
    <ligand>
        <name>substrate</name>
    </ligand>
</feature>
<dbReference type="InterPro" id="IPR018187">
    <property type="entry name" value="Asp/Glu_racemase_AS_1"/>
</dbReference>
<evidence type="ECO:0000256" key="1">
    <source>
        <dbReference type="ARBA" id="ARBA00001602"/>
    </source>
</evidence>
<dbReference type="PANTHER" id="PTHR21198">
    <property type="entry name" value="GLUTAMATE RACEMASE"/>
    <property type="match status" value="1"/>
</dbReference>
<dbReference type="GO" id="GO:0008360">
    <property type="term" value="P:regulation of cell shape"/>
    <property type="evidence" value="ECO:0007669"/>
    <property type="project" value="UniProtKB-KW"/>
</dbReference>
<dbReference type="Gene3D" id="3.40.50.1860">
    <property type="match status" value="2"/>
</dbReference>
<dbReference type="FunFam" id="3.40.50.1860:FF:000002">
    <property type="entry name" value="Glutamate racemase"/>
    <property type="match status" value="1"/>
</dbReference>
<comment type="similarity">
    <text evidence="8">Belongs to the aspartate/glutamate racemases family.</text>
</comment>
<dbReference type="InterPro" id="IPR001920">
    <property type="entry name" value="Asp/Glu_race"/>
</dbReference>
<evidence type="ECO:0000313" key="10">
    <source>
        <dbReference type="Proteomes" id="UP000184079"/>
    </source>
</evidence>
<evidence type="ECO:0000256" key="7">
    <source>
        <dbReference type="ARBA" id="ARBA00070053"/>
    </source>
</evidence>
<dbReference type="InterPro" id="IPR015942">
    <property type="entry name" value="Asp/Glu/hydantoin_racemase"/>
</dbReference>
<evidence type="ECO:0000256" key="4">
    <source>
        <dbReference type="ARBA" id="ARBA00022984"/>
    </source>
</evidence>
<keyword evidence="4 8" id="KW-0573">Peptidoglycan synthesis</keyword>
<comment type="catalytic activity">
    <reaction evidence="1 8">
        <text>L-glutamate = D-glutamate</text>
        <dbReference type="Rhea" id="RHEA:12813"/>
        <dbReference type="ChEBI" id="CHEBI:29985"/>
        <dbReference type="ChEBI" id="CHEBI:29986"/>
        <dbReference type="EC" id="5.1.1.3"/>
    </reaction>
</comment>
<dbReference type="UniPathway" id="UPA00219"/>
<dbReference type="PROSITE" id="PS00923">
    <property type="entry name" value="ASP_GLU_RACEMASE_1"/>
    <property type="match status" value="1"/>
</dbReference>
<dbReference type="PROSITE" id="PS00924">
    <property type="entry name" value="ASP_GLU_RACEMASE_2"/>
    <property type="match status" value="1"/>
</dbReference>
<dbReference type="NCBIfam" id="NF002035">
    <property type="entry name" value="PRK00865.1-3"/>
    <property type="match status" value="1"/>
</dbReference>
<feature type="active site" description="Proton donor/acceptor" evidence="8">
    <location>
        <position position="72"/>
    </location>
</feature>
<dbReference type="GO" id="GO:0071555">
    <property type="term" value="P:cell wall organization"/>
    <property type="evidence" value="ECO:0007669"/>
    <property type="project" value="UniProtKB-KW"/>
</dbReference>
<dbReference type="Proteomes" id="UP000184079">
    <property type="component" value="Unassembled WGS sequence"/>
</dbReference>
<proteinExistence type="inferred from homology"/>
<sequence length="275" mass="30497">MKQAIGVIDSGVGGLTVAYELMRQLPKEKLIYVGDTARCPYGPRSKEEVQQFTWEMVDFLLARDIKMLVVACNTATAFTLDSLKKHLAIPVIGVIQPGARAAIKFTKNNSIGVIGTDGTIRSEAYTNALKSIKGELDIYANACPMFVPMVEQGVMEGSKAIQVVEEALRPMVEQTQMDTLILGCTHYPLLKSTIQSVVGEDVTLISSSEETARETSTILEMQHLLNHNGITPIHQFYTTGDLNMFMQISKRIFKEQNLQMITIEKAVLHQMQDSK</sequence>
<feature type="active site" description="Proton donor/acceptor" evidence="8">
    <location>
        <position position="184"/>
    </location>
</feature>
<accession>A0A1M5MBM1</accession>
<dbReference type="AlphaFoldDB" id="A0A1M5MBM1"/>
<evidence type="ECO:0000313" key="9">
    <source>
        <dbReference type="EMBL" id="SHG74656.1"/>
    </source>
</evidence>
<comment type="pathway">
    <text evidence="8">Cell wall biogenesis; peptidoglycan biosynthesis.</text>
</comment>
<protein>
    <recommendedName>
        <fullName evidence="7 8">Glutamate racemase</fullName>
        <ecNumber evidence="2 8">5.1.1.3</ecNumber>
    </recommendedName>
</protein>
<dbReference type="OrthoDB" id="9801055at2"/>
<keyword evidence="10" id="KW-1185">Reference proteome</keyword>
<dbReference type="InterPro" id="IPR033134">
    <property type="entry name" value="Asp/Glu_racemase_AS_2"/>
</dbReference>
<dbReference type="EC" id="5.1.1.3" evidence="2 8"/>
<dbReference type="EMBL" id="FQXD01000001">
    <property type="protein sequence ID" value="SHG74656.1"/>
    <property type="molecule type" value="Genomic_DNA"/>
</dbReference>
<keyword evidence="5 8" id="KW-0413">Isomerase</keyword>
<dbReference type="RefSeq" id="WP_073004716.1">
    <property type="nucleotide sequence ID" value="NZ_FQXD01000001.1"/>
</dbReference>
<keyword evidence="3 8" id="KW-0133">Cell shape</keyword>
<feature type="binding site" evidence="8">
    <location>
        <begin position="73"/>
        <end position="74"/>
    </location>
    <ligand>
        <name>substrate</name>
    </ligand>
</feature>
<comment type="function">
    <text evidence="8">Provides the (R)-glutamate required for cell wall biosynthesis.</text>
</comment>
<dbReference type="GO" id="GO:0042802">
    <property type="term" value="F:identical protein binding"/>
    <property type="evidence" value="ECO:0007669"/>
    <property type="project" value="UniProtKB-ARBA"/>
</dbReference>
<dbReference type="GO" id="GO:0008881">
    <property type="term" value="F:glutamate racemase activity"/>
    <property type="evidence" value="ECO:0007669"/>
    <property type="project" value="UniProtKB-UniRule"/>
</dbReference>
<evidence type="ECO:0000256" key="5">
    <source>
        <dbReference type="ARBA" id="ARBA00023235"/>
    </source>
</evidence>
<keyword evidence="6 8" id="KW-0961">Cell wall biogenesis/degradation</keyword>
<dbReference type="SUPFAM" id="SSF53681">
    <property type="entry name" value="Aspartate/glutamate racemase"/>
    <property type="match status" value="2"/>
</dbReference>